<proteinExistence type="predicted"/>
<organism evidence="2 3">
    <name type="scientific">Toxocara canis</name>
    <name type="common">Canine roundworm</name>
    <dbReference type="NCBI Taxonomy" id="6265"/>
    <lineage>
        <taxon>Eukaryota</taxon>
        <taxon>Metazoa</taxon>
        <taxon>Ecdysozoa</taxon>
        <taxon>Nematoda</taxon>
        <taxon>Chromadorea</taxon>
        <taxon>Rhabditida</taxon>
        <taxon>Spirurina</taxon>
        <taxon>Ascaridomorpha</taxon>
        <taxon>Ascaridoidea</taxon>
        <taxon>Toxocaridae</taxon>
        <taxon>Toxocara</taxon>
    </lineage>
</organism>
<name>A0A183UC91_TOXCA</name>
<protein>
    <submittedName>
        <fullName evidence="1 3">Uncharacterized protein</fullName>
    </submittedName>
</protein>
<dbReference type="WBParaSite" id="TCNE_0000611101-mRNA-1">
    <property type="protein sequence ID" value="TCNE_0000611101-mRNA-1"/>
    <property type="gene ID" value="TCNE_0000611101"/>
</dbReference>
<reference evidence="1 2" key="2">
    <citation type="submission" date="2018-11" db="EMBL/GenBank/DDBJ databases">
        <authorList>
            <consortium name="Pathogen Informatics"/>
        </authorList>
    </citation>
    <scope>NUCLEOTIDE SEQUENCE [LARGE SCALE GENOMIC DNA]</scope>
</reference>
<dbReference type="AlphaFoldDB" id="A0A183UC91"/>
<evidence type="ECO:0000313" key="2">
    <source>
        <dbReference type="Proteomes" id="UP000050794"/>
    </source>
</evidence>
<gene>
    <name evidence="1" type="ORF">TCNE_LOCUS6111</name>
</gene>
<evidence type="ECO:0000313" key="1">
    <source>
        <dbReference type="EMBL" id="VDM37402.1"/>
    </source>
</evidence>
<evidence type="ECO:0000313" key="3">
    <source>
        <dbReference type="WBParaSite" id="TCNE_0000611101-mRNA-1"/>
    </source>
</evidence>
<accession>A0A183UC91</accession>
<dbReference type="EMBL" id="UYWY01019439">
    <property type="protein sequence ID" value="VDM37402.1"/>
    <property type="molecule type" value="Genomic_DNA"/>
</dbReference>
<reference evidence="3" key="1">
    <citation type="submission" date="2016-06" db="UniProtKB">
        <authorList>
            <consortium name="WormBaseParasite"/>
        </authorList>
    </citation>
    <scope>IDENTIFICATION</scope>
</reference>
<keyword evidence="2" id="KW-1185">Reference proteome</keyword>
<sequence>MEAVQHSCACTECITVELKYCRDAYNPTANSFNRRIGPLTCRHTPPQQLYTRIVMTYQPARRLLISHLRKSECGLLVYNAACTQPRNVKRKGRAQEASLISTPIPMPRTPATFPNRSQVVMQLLRFLNCF</sequence>
<dbReference type="Proteomes" id="UP000050794">
    <property type="component" value="Unassembled WGS sequence"/>
</dbReference>